<gene>
    <name evidence="3" type="ORF">K493DRAFT_334922</name>
    <name evidence="2" type="ORF">K493DRAFT_342756</name>
</gene>
<protein>
    <submittedName>
        <fullName evidence="3">Uncharacterized protein</fullName>
    </submittedName>
</protein>
<feature type="compositionally biased region" description="Polar residues" evidence="1">
    <location>
        <begin position="18"/>
        <end position="33"/>
    </location>
</feature>
<feature type="region of interest" description="Disordered" evidence="1">
    <location>
        <begin position="66"/>
        <end position="101"/>
    </location>
</feature>
<evidence type="ECO:0000313" key="2">
    <source>
        <dbReference type="EMBL" id="ORX78905.1"/>
    </source>
</evidence>
<accession>A0A1Y1YVE5</accession>
<evidence type="ECO:0000313" key="3">
    <source>
        <dbReference type="EMBL" id="ORY01545.1"/>
    </source>
</evidence>
<dbReference type="AlphaFoldDB" id="A0A1Y1YVE5"/>
<proteinExistence type="predicted"/>
<comment type="caution">
    <text evidence="3">The sequence shown here is derived from an EMBL/GenBank/DDBJ whole genome shotgun (WGS) entry which is preliminary data.</text>
</comment>
<organism evidence="3 4">
    <name type="scientific">Basidiobolus meristosporus CBS 931.73</name>
    <dbReference type="NCBI Taxonomy" id="1314790"/>
    <lineage>
        <taxon>Eukaryota</taxon>
        <taxon>Fungi</taxon>
        <taxon>Fungi incertae sedis</taxon>
        <taxon>Zoopagomycota</taxon>
        <taxon>Entomophthoromycotina</taxon>
        <taxon>Basidiobolomycetes</taxon>
        <taxon>Basidiobolales</taxon>
        <taxon>Basidiobolaceae</taxon>
        <taxon>Basidiobolus</taxon>
    </lineage>
</organism>
<dbReference type="EMBL" id="MCFE01000805">
    <property type="protein sequence ID" value="ORX78905.1"/>
    <property type="molecule type" value="Genomic_DNA"/>
</dbReference>
<dbReference type="EMBL" id="MCFE01000068">
    <property type="protein sequence ID" value="ORY01545.1"/>
    <property type="molecule type" value="Genomic_DNA"/>
</dbReference>
<sequence length="174" mass="19345">MCSESPFPPAGEDLFGQRLQTVQPDANQRTTEGSAWEGLLDQGTDGRGIKWRLQSDQEKHIKRLEFLHERAKSTPKIPSNEESSDEEHVAAYDSEEEADPDAAKVVAVDEGLWLLWKHNDLKYSPQGAEQDATENTTLIPSSSAPSTPVYKTEGQFLSWFDRLGLANCFGCCSD</sequence>
<reference evidence="3 4" key="1">
    <citation type="submission" date="2016-07" db="EMBL/GenBank/DDBJ databases">
        <title>Pervasive Adenine N6-methylation of Active Genes in Fungi.</title>
        <authorList>
            <consortium name="DOE Joint Genome Institute"/>
            <person name="Mondo S.J."/>
            <person name="Dannebaum R.O."/>
            <person name="Kuo R.C."/>
            <person name="Labutti K."/>
            <person name="Haridas S."/>
            <person name="Kuo A."/>
            <person name="Salamov A."/>
            <person name="Ahrendt S.R."/>
            <person name="Lipzen A."/>
            <person name="Sullivan W."/>
            <person name="Andreopoulos W.B."/>
            <person name="Clum A."/>
            <person name="Lindquist E."/>
            <person name="Daum C."/>
            <person name="Ramamoorthy G.K."/>
            <person name="Gryganskyi A."/>
            <person name="Culley D."/>
            <person name="Magnuson J.K."/>
            <person name="James T.Y."/>
            <person name="O'Malley M.A."/>
            <person name="Stajich J.E."/>
            <person name="Spatafora J.W."/>
            <person name="Visel A."/>
            <person name="Grigoriev I.V."/>
        </authorList>
    </citation>
    <scope>NUCLEOTIDE SEQUENCE [LARGE SCALE GENOMIC DNA]</scope>
    <source>
        <strain evidence="3 4">CBS 931.73</strain>
    </source>
</reference>
<feature type="region of interest" description="Disordered" evidence="1">
    <location>
        <begin position="1"/>
        <end position="46"/>
    </location>
</feature>
<name>A0A1Y1YVE5_9FUNG</name>
<evidence type="ECO:0000313" key="4">
    <source>
        <dbReference type="Proteomes" id="UP000193498"/>
    </source>
</evidence>
<dbReference type="InParanoid" id="A0A1Y1YVE5"/>
<keyword evidence="4" id="KW-1185">Reference proteome</keyword>
<evidence type="ECO:0000256" key="1">
    <source>
        <dbReference type="SAM" id="MobiDB-lite"/>
    </source>
</evidence>
<dbReference type="Proteomes" id="UP000193498">
    <property type="component" value="Unassembled WGS sequence"/>
</dbReference>